<sequence>MSLHRLALRLAAVEALRGVTIAGRLVYDSRQAALDELGTRPEPRPVLVVYTEDERVEPEGQARHPATVPVISLVVEAMIAARGQVMVQAPDGSTETVGALDVALTDKRHEALLDLLDAQVRRALDPRSYTDAGAPYRRVAMETRAIESVPLRDADGEVRLALRTIALTIRTHATAWPAPDFAGPAAEGLDRLPEPLRGVALALPPNSEAGTLCALIAGLVAPSPTLTPIEQMAGFVSLDPAAPPDDDAPVRFSVPNAPA</sequence>
<dbReference type="Proteomes" id="UP000186406">
    <property type="component" value="Unassembled WGS sequence"/>
</dbReference>
<evidence type="ECO:0000313" key="3">
    <source>
        <dbReference type="Proteomes" id="UP000186406"/>
    </source>
</evidence>
<dbReference type="AlphaFoldDB" id="A0A1M7ZLY8"/>
<reference evidence="2 3" key="1">
    <citation type="submission" date="2016-12" db="EMBL/GenBank/DDBJ databases">
        <authorList>
            <person name="Song W.-J."/>
            <person name="Kurnit D.M."/>
        </authorList>
    </citation>
    <scope>NUCLEOTIDE SEQUENCE [LARGE SCALE GENOMIC DNA]</scope>
    <source>
        <strain evidence="2 3">DSM 19599</strain>
    </source>
</reference>
<evidence type="ECO:0000256" key="1">
    <source>
        <dbReference type="SAM" id="MobiDB-lite"/>
    </source>
</evidence>
<feature type="region of interest" description="Disordered" evidence="1">
    <location>
        <begin position="240"/>
        <end position="259"/>
    </location>
</feature>
<dbReference type="OrthoDB" id="7995715at2"/>
<gene>
    <name evidence="2" type="ORF">SAMN02745172_02466</name>
</gene>
<dbReference type="RefSeq" id="WP_073628995.1">
    <property type="nucleotide sequence ID" value="NZ_FRXO01000004.1"/>
</dbReference>
<dbReference type="STRING" id="1123029.SAMN02745172_02466"/>
<proteinExistence type="predicted"/>
<organism evidence="2 3">
    <name type="scientific">Pseudoxanthobacter soli DSM 19599</name>
    <dbReference type="NCBI Taxonomy" id="1123029"/>
    <lineage>
        <taxon>Bacteria</taxon>
        <taxon>Pseudomonadati</taxon>
        <taxon>Pseudomonadota</taxon>
        <taxon>Alphaproteobacteria</taxon>
        <taxon>Hyphomicrobiales</taxon>
        <taxon>Segnochrobactraceae</taxon>
        <taxon>Pseudoxanthobacter</taxon>
    </lineage>
</organism>
<evidence type="ECO:0000313" key="2">
    <source>
        <dbReference type="EMBL" id="SHO65819.1"/>
    </source>
</evidence>
<dbReference type="EMBL" id="FRXO01000004">
    <property type="protein sequence ID" value="SHO65819.1"/>
    <property type="molecule type" value="Genomic_DNA"/>
</dbReference>
<protein>
    <submittedName>
        <fullName evidence="2">Uncharacterized protein</fullName>
    </submittedName>
</protein>
<keyword evidence="3" id="KW-1185">Reference proteome</keyword>
<name>A0A1M7ZLY8_9HYPH</name>
<accession>A0A1M7ZLY8</accession>